<feature type="binding site" evidence="4">
    <location>
        <position position="146"/>
    </location>
    <ligand>
        <name>S-adenosyl-L-methionine</name>
        <dbReference type="ChEBI" id="CHEBI:59789"/>
    </ligand>
</feature>
<dbReference type="InterPro" id="IPR025714">
    <property type="entry name" value="Methyltranfer_dom"/>
</dbReference>
<protein>
    <recommendedName>
        <fullName evidence="4">Release factor glutamine methyltransferase</fullName>
        <shortName evidence="4">RF MTase</shortName>
        <ecNumber evidence="4">2.1.1.297</ecNumber>
    </recommendedName>
    <alternativeName>
        <fullName evidence="4">N5-glutamine methyltransferase PrmC</fullName>
    </alternativeName>
    <alternativeName>
        <fullName evidence="4">Protein-(glutamine-N5) MTase PrmC</fullName>
    </alternativeName>
    <alternativeName>
        <fullName evidence="4">Protein-glutamine N-methyltransferase PrmC</fullName>
    </alternativeName>
</protein>
<dbReference type="NCBIfam" id="TIGR00536">
    <property type="entry name" value="hemK_fam"/>
    <property type="match status" value="1"/>
</dbReference>
<dbReference type="EMBL" id="DVMJ01000077">
    <property type="protein sequence ID" value="HIU14178.1"/>
    <property type="molecule type" value="Genomic_DNA"/>
</dbReference>
<evidence type="ECO:0000256" key="3">
    <source>
        <dbReference type="ARBA" id="ARBA00022691"/>
    </source>
</evidence>
<dbReference type="GO" id="GO:0032259">
    <property type="term" value="P:methylation"/>
    <property type="evidence" value="ECO:0007669"/>
    <property type="project" value="UniProtKB-KW"/>
</dbReference>
<comment type="catalytic activity">
    <reaction evidence="4">
        <text>L-glutaminyl-[peptide chain release factor] + S-adenosyl-L-methionine = N(5)-methyl-L-glutaminyl-[peptide chain release factor] + S-adenosyl-L-homocysteine + H(+)</text>
        <dbReference type="Rhea" id="RHEA:42896"/>
        <dbReference type="Rhea" id="RHEA-COMP:10271"/>
        <dbReference type="Rhea" id="RHEA-COMP:10272"/>
        <dbReference type="ChEBI" id="CHEBI:15378"/>
        <dbReference type="ChEBI" id="CHEBI:30011"/>
        <dbReference type="ChEBI" id="CHEBI:57856"/>
        <dbReference type="ChEBI" id="CHEBI:59789"/>
        <dbReference type="ChEBI" id="CHEBI:61891"/>
        <dbReference type="EC" id="2.1.1.297"/>
    </reaction>
</comment>
<feature type="binding site" evidence="4">
    <location>
        <begin position="123"/>
        <end position="127"/>
    </location>
    <ligand>
        <name>S-adenosyl-L-methionine</name>
        <dbReference type="ChEBI" id="CHEBI:59789"/>
    </ligand>
</feature>
<feature type="domain" description="Release factor glutamine methyltransferase N-terminal" evidence="6">
    <location>
        <begin position="6"/>
        <end position="74"/>
    </location>
</feature>
<reference evidence="7" key="1">
    <citation type="submission" date="2020-10" db="EMBL/GenBank/DDBJ databases">
        <authorList>
            <person name="Gilroy R."/>
        </authorList>
    </citation>
    <scope>NUCLEOTIDE SEQUENCE</scope>
    <source>
        <strain evidence="7">CHK195-11698</strain>
    </source>
</reference>
<dbReference type="Gene3D" id="1.10.8.10">
    <property type="entry name" value="DNA helicase RuvA subunit, C-terminal domain"/>
    <property type="match status" value="1"/>
</dbReference>
<dbReference type="CDD" id="cd02440">
    <property type="entry name" value="AdoMet_MTases"/>
    <property type="match status" value="1"/>
</dbReference>
<comment type="function">
    <text evidence="4">Methylates the class 1 translation termination release factors RF1/PrfA and RF2/PrfB on the glutamine residue of the universally conserved GGQ motif.</text>
</comment>
<evidence type="ECO:0000256" key="2">
    <source>
        <dbReference type="ARBA" id="ARBA00022679"/>
    </source>
</evidence>
<dbReference type="PANTHER" id="PTHR18895:SF74">
    <property type="entry name" value="MTRF1L RELEASE FACTOR GLUTAMINE METHYLTRANSFERASE"/>
    <property type="match status" value="1"/>
</dbReference>
<evidence type="ECO:0000313" key="7">
    <source>
        <dbReference type="EMBL" id="HIU14178.1"/>
    </source>
</evidence>
<dbReference type="Pfam" id="PF17827">
    <property type="entry name" value="PrmC_N"/>
    <property type="match status" value="1"/>
</dbReference>
<comment type="similarity">
    <text evidence="4">Belongs to the protein N5-glutamine methyltransferase family. PrmC subfamily.</text>
</comment>
<feature type="domain" description="Methyltransferase" evidence="5">
    <location>
        <begin position="119"/>
        <end position="246"/>
    </location>
</feature>
<dbReference type="Pfam" id="PF13847">
    <property type="entry name" value="Methyltransf_31"/>
    <property type="match status" value="1"/>
</dbReference>
<dbReference type="InterPro" id="IPR019874">
    <property type="entry name" value="RF_methyltr_PrmC"/>
</dbReference>
<dbReference type="PANTHER" id="PTHR18895">
    <property type="entry name" value="HEMK METHYLTRANSFERASE"/>
    <property type="match status" value="1"/>
</dbReference>
<dbReference type="InterPro" id="IPR004556">
    <property type="entry name" value="HemK-like"/>
</dbReference>
<reference evidence="7" key="2">
    <citation type="journal article" date="2021" name="PeerJ">
        <title>Extensive microbial diversity within the chicken gut microbiome revealed by metagenomics and culture.</title>
        <authorList>
            <person name="Gilroy R."/>
            <person name="Ravi A."/>
            <person name="Getino M."/>
            <person name="Pursley I."/>
            <person name="Horton D.L."/>
            <person name="Alikhan N.F."/>
            <person name="Baker D."/>
            <person name="Gharbi K."/>
            <person name="Hall N."/>
            <person name="Watson M."/>
            <person name="Adriaenssens E.M."/>
            <person name="Foster-Nyarko E."/>
            <person name="Jarju S."/>
            <person name="Secka A."/>
            <person name="Antonio M."/>
            <person name="Oren A."/>
            <person name="Chaudhuri R.R."/>
            <person name="La Ragione R."/>
            <person name="Hildebrand F."/>
            <person name="Pallen M.J."/>
        </authorList>
    </citation>
    <scope>NUCLEOTIDE SEQUENCE</scope>
    <source>
        <strain evidence="7">CHK195-11698</strain>
    </source>
</reference>
<dbReference type="GO" id="GO:0102559">
    <property type="term" value="F:peptide chain release factor N(5)-glutamine methyltransferase activity"/>
    <property type="evidence" value="ECO:0007669"/>
    <property type="project" value="UniProtKB-EC"/>
</dbReference>
<dbReference type="AlphaFoldDB" id="A0A9D1HPI6"/>
<keyword evidence="3 4" id="KW-0949">S-adenosyl-L-methionine</keyword>
<feature type="binding site" evidence="4">
    <location>
        <begin position="190"/>
        <end position="193"/>
    </location>
    <ligand>
        <name>substrate</name>
    </ligand>
</feature>
<accession>A0A9D1HPI6</accession>
<proteinExistence type="inferred from homology"/>
<dbReference type="EC" id="2.1.1.297" evidence="4"/>
<keyword evidence="1 4" id="KW-0489">Methyltransferase</keyword>
<organism evidence="7 8">
    <name type="scientific">Candidatus Fimiplasma intestinipullorum</name>
    <dbReference type="NCBI Taxonomy" id="2840825"/>
    <lineage>
        <taxon>Bacteria</taxon>
        <taxon>Bacillati</taxon>
        <taxon>Bacillota</taxon>
        <taxon>Clostridia</taxon>
        <taxon>Eubacteriales</taxon>
        <taxon>Candidatus Fimiplasma</taxon>
    </lineage>
</organism>
<gene>
    <name evidence="4 7" type="primary">prmC</name>
    <name evidence="7" type="ORF">IAD15_08940</name>
</gene>
<dbReference type="HAMAP" id="MF_02126">
    <property type="entry name" value="RF_methyltr_PrmC"/>
    <property type="match status" value="1"/>
</dbReference>
<evidence type="ECO:0000256" key="1">
    <source>
        <dbReference type="ARBA" id="ARBA00022603"/>
    </source>
</evidence>
<dbReference type="SUPFAM" id="SSF53335">
    <property type="entry name" value="S-adenosyl-L-methionine-dependent methyltransferases"/>
    <property type="match status" value="1"/>
</dbReference>
<feature type="binding site" evidence="4">
    <location>
        <position position="190"/>
    </location>
    <ligand>
        <name>S-adenosyl-L-methionine</name>
        <dbReference type="ChEBI" id="CHEBI:59789"/>
    </ligand>
</feature>
<comment type="caution">
    <text evidence="7">The sequence shown here is derived from an EMBL/GenBank/DDBJ whole genome shotgun (WGS) entry which is preliminary data.</text>
</comment>
<sequence>MPTYRQVIRQYENRLAEKDRDSNVPKVLFYHFAHKEPHQLYLMMDEEVDADLLAQFEEAMDLYMQGYPVQYIKGVETFFGRDFVVNDKVLIPRYETEELVENILYHIDDYFDGDQPLDLVDVGTGSGAIAISLEREESRLRVYATDISEEALEVARENAQRLGAEVTFMQGDMLAPLIEKGLKFDIFVSNPPYIPVNQEIEHVVKDNEPHVALFGGQDGLYFYRQIFQSASKVLKDHAILAFEMGYDQREAMEKEVRRYFPEDDFVILKDMNGKDRMLFIYHGMPRIDNHK</sequence>
<dbReference type="InterPro" id="IPR029063">
    <property type="entry name" value="SAM-dependent_MTases_sf"/>
</dbReference>
<evidence type="ECO:0000259" key="5">
    <source>
        <dbReference type="Pfam" id="PF13847"/>
    </source>
</evidence>
<name>A0A9D1HPI6_9FIRM</name>
<dbReference type="Gene3D" id="3.40.50.150">
    <property type="entry name" value="Vaccinia Virus protein VP39"/>
    <property type="match status" value="1"/>
</dbReference>
<dbReference type="InterPro" id="IPR050320">
    <property type="entry name" value="N5-glutamine_MTase"/>
</dbReference>
<evidence type="ECO:0000256" key="4">
    <source>
        <dbReference type="HAMAP-Rule" id="MF_02126"/>
    </source>
</evidence>
<dbReference type="NCBIfam" id="TIGR03534">
    <property type="entry name" value="RF_mod_PrmC"/>
    <property type="match status" value="1"/>
</dbReference>
<keyword evidence="2 4" id="KW-0808">Transferase</keyword>
<dbReference type="Proteomes" id="UP000824175">
    <property type="component" value="Unassembled WGS sequence"/>
</dbReference>
<evidence type="ECO:0000259" key="6">
    <source>
        <dbReference type="Pfam" id="PF17827"/>
    </source>
</evidence>
<comment type="caution">
    <text evidence="4">Lacks conserved residue(s) required for the propagation of feature annotation.</text>
</comment>
<evidence type="ECO:0000313" key="8">
    <source>
        <dbReference type="Proteomes" id="UP000824175"/>
    </source>
</evidence>
<dbReference type="InterPro" id="IPR040758">
    <property type="entry name" value="PrmC_N"/>
</dbReference>